<keyword evidence="4" id="KW-0547">Nucleotide-binding</keyword>
<dbReference type="InterPro" id="IPR017438">
    <property type="entry name" value="ATP-NAD_kinase_N"/>
</dbReference>
<feature type="domain" description="DAGKc" evidence="9">
    <location>
        <begin position="1"/>
        <end position="132"/>
    </location>
</feature>
<evidence type="ECO:0000259" key="9">
    <source>
        <dbReference type="PROSITE" id="PS50146"/>
    </source>
</evidence>
<evidence type="ECO:0000256" key="5">
    <source>
        <dbReference type="ARBA" id="ARBA00022777"/>
    </source>
</evidence>
<dbReference type="PANTHER" id="PTHR12358">
    <property type="entry name" value="SPHINGOSINE KINASE"/>
    <property type="match status" value="1"/>
</dbReference>
<dbReference type="Proteomes" id="UP001596098">
    <property type="component" value="Unassembled WGS sequence"/>
</dbReference>
<dbReference type="GO" id="GO:0016301">
    <property type="term" value="F:kinase activity"/>
    <property type="evidence" value="ECO:0007669"/>
    <property type="project" value="UniProtKB-KW"/>
</dbReference>
<comment type="cofactor">
    <cofactor evidence="1">
        <name>Mg(2+)</name>
        <dbReference type="ChEBI" id="CHEBI:18420"/>
    </cofactor>
</comment>
<keyword evidence="6" id="KW-0067">ATP-binding</keyword>
<dbReference type="InterPro" id="IPR001206">
    <property type="entry name" value="Diacylglycerol_kinase_cat_dom"/>
</dbReference>
<evidence type="ECO:0000256" key="2">
    <source>
        <dbReference type="ARBA" id="ARBA00005983"/>
    </source>
</evidence>
<dbReference type="Pfam" id="PF19279">
    <property type="entry name" value="YegS_C"/>
    <property type="match status" value="1"/>
</dbReference>
<dbReference type="SUPFAM" id="SSF111331">
    <property type="entry name" value="NAD kinase/diacylglycerol kinase-like"/>
    <property type="match status" value="1"/>
</dbReference>
<dbReference type="Gene3D" id="2.60.200.40">
    <property type="match status" value="1"/>
</dbReference>
<keyword evidence="5 10" id="KW-0418">Kinase</keyword>
<dbReference type="Gene3D" id="3.40.50.10330">
    <property type="entry name" value="Probable inorganic polyphosphate/atp-NAD kinase, domain 1"/>
    <property type="match status" value="1"/>
</dbReference>
<sequence>MPVPAVVILANPFAGRGVTADALGPVRRRLLDAGHRVRAVVNDDAALALQEVRTAVNLGATAVIAVGGDGTVHLALQAVAGTGVPLGIVATGHGNDTARALDLPLHDVEAAMDVILSGRVTHLDAGRADDRWFLTVLAAGFDAVVNERANRMRWPRGPWRYNLATLIEASSFRPLRYSLELDGVRSEHEGMLVAIANCPTFGGGLRIADGALTDDGFLDVVTVGQLNKLELARTYPRLFTGSLTSHPQYQVHRARRVTVHAPDVVAYADGERIGPLPLTVECIPSAVKVFA</sequence>
<dbReference type="SMART" id="SM00046">
    <property type="entry name" value="DAGKc"/>
    <property type="match status" value="1"/>
</dbReference>
<reference evidence="11" key="1">
    <citation type="journal article" date="2019" name="Int. J. Syst. Evol. Microbiol.">
        <title>The Global Catalogue of Microorganisms (GCM) 10K type strain sequencing project: providing services to taxonomists for standard genome sequencing and annotation.</title>
        <authorList>
            <consortium name="The Broad Institute Genomics Platform"/>
            <consortium name="The Broad Institute Genome Sequencing Center for Infectious Disease"/>
            <person name="Wu L."/>
            <person name="Ma J."/>
        </authorList>
    </citation>
    <scope>NUCLEOTIDE SEQUENCE [LARGE SCALE GENOMIC DNA]</scope>
    <source>
        <strain evidence="11">DFY28</strain>
    </source>
</reference>
<keyword evidence="8" id="KW-1208">Phospholipid metabolism</keyword>
<keyword evidence="7" id="KW-0594">Phospholipid biosynthesis</keyword>
<dbReference type="InterPro" id="IPR045540">
    <property type="entry name" value="YegS/DAGK_C"/>
</dbReference>
<accession>A0ABW1QSK4</accession>
<comment type="similarity">
    <text evidence="2">Belongs to the diacylglycerol/lipid kinase family.</text>
</comment>
<keyword evidence="7" id="KW-0443">Lipid metabolism</keyword>
<keyword evidence="7" id="KW-0444">Lipid biosynthesis</keyword>
<keyword evidence="11" id="KW-1185">Reference proteome</keyword>
<name>A0ABW1QSK4_9ACTN</name>
<dbReference type="InterPro" id="IPR050187">
    <property type="entry name" value="Lipid_Phosphate_FormReg"/>
</dbReference>
<comment type="caution">
    <text evidence="10">The sequence shown here is derived from an EMBL/GenBank/DDBJ whole genome shotgun (WGS) entry which is preliminary data.</text>
</comment>
<dbReference type="PANTHER" id="PTHR12358:SF106">
    <property type="entry name" value="LIPID KINASE YEGS"/>
    <property type="match status" value="1"/>
</dbReference>
<proteinExistence type="inferred from homology"/>
<evidence type="ECO:0000256" key="6">
    <source>
        <dbReference type="ARBA" id="ARBA00022840"/>
    </source>
</evidence>
<evidence type="ECO:0000256" key="7">
    <source>
        <dbReference type="ARBA" id="ARBA00023209"/>
    </source>
</evidence>
<evidence type="ECO:0000256" key="1">
    <source>
        <dbReference type="ARBA" id="ARBA00001946"/>
    </source>
</evidence>
<dbReference type="PROSITE" id="PS50146">
    <property type="entry name" value="DAGK"/>
    <property type="match status" value="1"/>
</dbReference>
<gene>
    <name evidence="10" type="ORF">ACFPWU_02155</name>
</gene>
<evidence type="ECO:0000256" key="3">
    <source>
        <dbReference type="ARBA" id="ARBA00022679"/>
    </source>
</evidence>
<dbReference type="RefSeq" id="WP_239022020.1">
    <property type="nucleotide sequence ID" value="NZ_CP034929.1"/>
</dbReference>
<protein>
    <submittedName>
        <fullName evidence="10">Diacylglycerol/lipid kinase family protein</fullName>
        <ecNumber evidence="10">2.7.1.-</ecNumber>
    </submittedName>
</protein>
<dbReference type="Pfam" id="PF00781">
    <property type="entry name" value="DAGK_cat"/>
    <property type="match status" value="1"/>
</dbReference>
<dbReference type="EC" id="2.7.1.-" evidence="10"/>
<keyword evidence="3 10" id="KW-0808">Transferase</keyword>
<organism evidence="10 11">
    <name type="scientific">Nocardioides yefusunii</name>
    <dbReference type="NCBI Taxonomy" id="2500546"/>
    <lineage>
        <taxon>Bacteria</taxon>
        <taxon>Bacillati</taxon>
        <taxon>Actinomycetota</taxon>
        <taxon>Actinomycetes</taxon>
        <taxon>Propionibacteriales</taxon>
        <taxon>Nocardioidaceae</taxon>
        <taxon>Nocardioides</taxon>
    </lineage>
</organism>
<evidence type="ECO:0000256" key="8">
    <source>
        <dbReference type="ARBA" id="ARBA00023264"/>
    </source>
</evidence>
<evidence type="ECO:0000313" key="11">
    <source>
        <dbReference type="Proteomes" id="UP001596098"/>
    </source>
</evidence>
<dbReference type="InterPro" id="IPR016064">
    <property type="entry name" value="NAD/diacylglycerol_kinase_sf"/>
</dbReference>
<evidence type="ECO:0000256" key="4">
    <source>
        <dbReference type="ARBA" id="ARBA00022741"/>
    </source>
</evidence>
<dbReference type="EMBL" id="JBHSQI010000001">
    <property type="protein sequence ID" value="MFC6152467.1"/>
    <property type="molecule type" value="Genomic_DNA"/>
</dbReference>
<evidence type="ECO:0000313" key="10">
    <source>
        <dbReference type="EMBL" id="MFC6152467.1"/>
    </source>
</evidence>